<dbReference type="Pfam" id="PF03975">
    <property type="entry name" value="CheD"/>
    <property type="match status" value="1"/>
</dbReference>
<keyword evidence="1 3" id="KW-0145">Chemotaxis</keyword>
<dbReference type="CDD" id="cd16352">
    <property type="entry name" value="CheD"/>
    <property type="match status" value="1"/>
</dbReference>
<organism evidence="4 5">
    <name type="scientific">Paratissierella segnis</name>
    <dbReference type="NCBI Taxonomy" id="2763679"/>
    <lineage>
        <taxon>Bacteria</taxon>
        <taxon>Bacillati</taxon>
        <taxon>Bacillota</taxon>
        <taxon>Tissierellia</taxon>
        <taxon>Tissierellales</taxon>
        <taxon>Tissierellaceae</taxon>
        <taxon>Paratissierella</taxon>
    </lineage>
</organism>
<dbReference type="InterPro" id="IPR011324">
    <property type="entry name" value="Cytotoxic_necrot_fac-like_cat"/>
</dbReference>
<dbReference type="EC" id="3.5.1.44" evidence="3"/>
<keyword evidence="2 3" id="KW-0378">Hydrolase</keyword>
<dbReference type="RefSeq" id="WP_262429742.1">
    <property type="nucleotide sequence ID" value="NZ_JACRTG010000018.1"/>
</dbReference>
<dbReference type="SUPFAM" id="SSF64438">
    <property type="entry name" value="CNF1/YfiH-like putative cysteine hydrolases"/>
    <property type="match status" value="1"/>
</dbReference>
<dbReference type="InterPro" id="IPR038592">
    <property type="entry name" value="CheD-like_sf"/>
</dbReference>
<dbReference type="PANTHER" id="PTHR35147">
    <property type="entry name" value="CHEMORECEPTOR GLUTAMINE DEAMIDASE CHED-RELATED"/>
    <property type="match status" value="1"/>
</dbReference>
<comment type="similarity">
    <text evidence="3">Belongs to the CheD family.</text>
</comment>
<evidence type="ECO:0000256" key="1">
    <source>
        <dbReference type="ARBA" id="ARBA00022500"/>
    </source>
</evidence>
<sequence>MISRIKVGISDYKVSGSPDVLMTLGLGSCVGIAVYDPKTRIGGLSHIMLPDSTPFSNRDLKPEKFADLAIPLMVSKITNGKFNIGLIAKIAGGASMFNFSELNMCSNIGERNVLAVKEKLKEMGIPIIASHTGGNIGRTMVVNLDTFEINIMTANREITKL</sequence>
<dbReference type="Proteomes" id="UP000601171">
    <property type="component" value="Unassembled WGS sequence"/>
</dbReference>
<dbReference type="PANTHER" id="PTHR35147:SF1">
    <property type="entry name" value="CHEMORECEPTOR GLUTAMINE DEAMIDASE CHED-RELATED"/>
    <property type="match status" value="1"/>
</dbReference>
<dbReference type="Gene3D" id="3.30.1330.200">
    <property type="match status" value="1"/>
</dbReference>
<dbReference type="GO" id="GO:0006935">
    <property type="term" value="P:chemotaxis"/>
    <property type="evidence" value="ECO:0007669"/>
    <property type="project" value="UniProtKB-UniRule"/>
</dbReference>
<accession>A0A926EU61</accession>
<reference evidence="4" key="1">
    <citation type="submission" date="2020-08" db="EMBL/GenBank/DDBJ databases">
        <title>Genome public.</title>
        <authorList>
            <person name="Liu C."/>
            <person name="Sun Q."/>
        </authorList>
    </citation>
    <scope>NUCLEOTIDE SEQUENCE</scope>
    <source>
        <strain evidence="4">BX21</strain>
    </source>
</reference>
<comment type="catalytic activity">
    <reaction evidence="3">
        <text>L-glutaminyl-[protein] + H2O = L-glutamyl-[protein] + NH4(+)</text>
        <dbReference type="Rhea" id="RHEA:16441"/>
        <dbReference type="Rhea" id="RHEA-COMP:10207"/>
        <dbReference type="Rhea" id="RHEA-COMP:10208"/>
        <dbReference type="ChEBI" id="CHEBI:15377"/>
        <dbReference type="ChEBI" id="CHEBI:28938"/>
        <dbReference type="ChEBI" id="CHEBI:29973"/>
        <dbReference type="ChEBI" id="CHEBI:30011"/>
        <dbReference type="EC" id="3.5.1.44"/>
    </reaction>
</comment>
<proteinExistence type="inferred from homology"/>
<dbReference type="AlphaFoldDB" id="A0A926EU61"/>
<dbReference type="HAMAP" id="MF_01440">
    <property type="entry name" value="CheD"/>
    <property type="match status" value="1"/>
</dbReference>
<evidence type="ECO:0000256" key="3">
    <source>
        <dbReference type="HAMAP-Rule" id="MF_01440"/>
    </source>
</evidence>
<evidence type="ECO:0000313" key="4">
    <source>
        <dbReference type="EMBL" id="MBC8588293.1"/>
    </source>
</evidence>
<protein>
    <recommendedName>
        <fullName evidence="3">Probable chemoreceptor glutamine deamidase CheD</fullName>
        <ecNumber evidence="3">3.5.1.44</ecNumber>
    </recommendedName>
</protein>
<evidence type="ECO:0000313" key="5">
    <source>
        <dbReference type="Proteomes" id="UP000601171"/>
    </source>
</evidence>
<dbReference type="EMBL" id="JACRTG010000018">
    <property type="protein sequence ID" value="MBC8588293.1"/>
    <property type="molecule type" value="Genomic_DNA"/>
</dbReference>
<evidence type="ECO:0000256" key="2">
    <source>
        <dbReference type="ARBA" id="ARBA00022801"/>
    </source>
</evidence>
<gene>
    <name evidence="3" type="primary">cheD</name>
    <name evidence="4" type="ORF">H8707_08575</name>
</gene>
<comment type="caution">
    <text evidence="4">The sequence shown here is derived from an EMBL/GenBank/DDBJ whole genome shotgun (WGS) entry which is preliminary data.</text>
</comment>
<keyword evidence="5" id="KW-1185">Reference proteome</keyword>
<dbReference type="InterPro" id="IPR005659">
    <property type="entry name" value="Chemorcpt_Glu_NH3ase_CheD"/>
</dbReference>
<name>A0A926EU61_9FIRM</name>
<dbReference type="GO" id="GO:0050568">
    <property type="term" value="F:protein-glutamine glutaminase activity"/>
    <property type="evidence" value="ECO:0007669"/>
    <property type="project" value="UniProtKB-UniRule"/>
</dbReference>
<comment type="function">
    <text evidence="3">Probably deamidates glutamine residues to glutamate on methyl-accepting chemotaxis receptors (MCPs), playing an important role in chemotaxis.</text>
</comment>